<dbReference type="AlphaFoldDB" id="A0A484KTB6"/>
<dbReference type="Gene3D" id="2.40.70.10">
    <property type="entry name" value="Acid Proteases"/>
    <property type="match status" value="1"/>
</dbReference>
<reference evidence="2 3" key="1">
    <citation type="submission" date="2018-04" db="EMBL/GenBank/DDBJ databases">
        <authorList>
            <person name="Vogel A."/>
        </authorList>
    </citation>
    <scope>NUCLEOTIDE SEQUENCE [LARGE SCALE GENOMIC DNA]</scope>
</reference>
<dbReference type="InterPro" id="IPR032567">
    <property type="entry name" value="RTL1-rel"/>
</dbReference>
<protein>
    <recommendedName>
        <fullName evidence="1">Ty3 transposon capsid-like protein domain-containing protein</fullName>
    </recommendedName>
</protein>
<evidence type="ECO:0000259" key="1">
    <source>
        <dbReference type="Pfam" id="PF19259"/>
    </source>
</evidence>
<evidence type="ECO:0000313" key="2">
    <source>
        <dbReference type="EMBL" id="VFQ68943.1"/>
    </source>
</evidence>
<accession>A0A484KTB6</accession>
<gene>
    <name evidence="2" type="ORF">CCAM_LOCUS10719</name>
</gene>
<name>A0A484KTB6_9ASTE</name>
<evidence type="ECO:0000313" key="3">
    <source>
        <dbReference type="Proteomes" id="UP000595140"/>
    </source>
</evidence>
<dbReference type="Proteomes" id="UP000595140">
    <property type="component" value="Unassembled WGS sequence"/>
</dbReference>
<dbReference type="InterPro" id="IPR045358">
    <property type="entry name" value="Ty3_capsid"/>
</dbReference>
<dbReference type="Pfam" id="PF13650">
    <property type="entry name" value="Asp_protease_2"/>
    <property type="match status" value="1"/>
</dbReference>
<dbReference type="CDD" id="cd00303">
    <property type="entry name" value="retropepsin_like"/>
    <property type="match status" value="1"/>
</dbReference>
<dbReference type="PANTHER" id="PTHR15503">
    <property type="entry name" value="LDOC1 RELATED"/>
    <property type="match status" value="1"/>
</dbReference>
<dbReference type="InterPro" id="IPR021109">
    <property type="entry name" value="Peptidase_aspartic_dom_sf"/>
</dbReference>
<dbReference type="OrthoDB" id="1306062at2759"/>
<dbReference type="Pfam" id="PF19259">
    <property type="entry name" value="Ty3_capsid"/>
    <property type="match status" value="1"/>
</dbReference>
<feature type="domain" description="Ty3 transposon capsid-like protein" evidence="1">
    <location>
        <begin position="84"/>
        <end position="208"/>
    </location>
</feature>
<organism evidence="2 3">
    <name type="scientific">Cuscuta campestris</name>
    <dbReference type="NCBI Taxonomy" id="132261"/>
    <lineage>
        <taxon>Eukaryota</taxon>
        <taxon>Viridiplantae</taxon>
        <taxon>Streptophyta</taxon>
        <taxon>Embryophyta</taxon>
        <taxon>Tracheophyta</taxon>
        <taxon>Spermatophyta</taxon>
        <taxon>Magnoliopsida</taxon>
        <taxon>eudicotyledons</taxon>
        <taxon>Gunneridae</taxon>
        <taxon>Pentapetalae</taxon>
        <taxon>asterids</taxon>
        <taxon>lamiids</taxon>
        <taxon>Solanales</taxon>
        <taxon>Convolvulaceae</taxon>
        <taxon>Cuscuteae</taxon>
        <taxon>Cuscuta</taxon>
        <taxon>Cuscuta subgen. Grammica</taxon>
        <taxon>Cuscuta sect. Cleistogrammica</taxon>
    </lineage>
</organism>
<proteinExistence type="predicted"/>
<dbReference type="SUPFAM" id="SSF50630">
    <property type="entry name" value="Acid proteases"/>
    <property type="match status" value="1"/>
</dbReference>
<sequence>METRKQTFEQFQQSTNEALEKLTTMFHKLVTDVQAIRERDSDNSSGSSKSISVRNEGKPYMKLHFPRFSGDDPTGWIYQAEQYFEFQNVADEDRVTLASFHLDGIALQWHRWFSKPRGPMTWKEFTTALLSRFGPTDYVDPSKSLHRLKLITTVEAYIEAFERLSHRVDNLLESFLLGCFSGGPKEEIRLEVKLKKPRTVADAMGLSRLVEEKLSLQRWVPPSTRAASFNPPSKAQPTGGILGPAPSQCLALPAPSSVRREKGLCYYCDDLYSLGHKCNKPQLFMISEVDDTEEGKNNVDEGDDTPLDEVPAEISFHAISGTILPQTLRMPVKIHNKDVVVLVDGGSTHNFIEQSLVERFGLVVDNGVKLEVVVANHENLACVGRVRGLTIVIQGYTITTDFLSYQLQLAQLS</sequence>
<dbReference type="PANTHER" id="PTHR15503:SF22">
    <property type="entry name" value="TRANSPOSON TY3-I GAG POLYPROTEIN"/>
    <property type="match status" value="1"/>
</dbReference>
<dbReference type="EMBL" id="OOIL02000747">
    <property type="protein sequence ID" value="VFQ68943.1"/>
    <property type="molecule type" value="Genomic_DNA"/>
</dbReference>
<keyword evidence="3" id="KW-1185">Reference proteome</keyword>